<sequence>MTVKKILIMSAALLLGFVLAAGPLEQLREEQAPLFRVLESDGVAFFWDQAIVLDVNVAGRLMTSINLTGALEGREDVMVSLTAIGEKGAVKPLLVGVMLDAEKLAEKGAEVTMVAWSFMEHKLMAMAMTTGAATATPAAISPEEAETLFKAYLPRTFAYLQEQSPEEPPAPAGDGDAP</sequence>
<dbReference type="EMBL" id="DRNZ01000196">
    <property type="protein sequence ID" value="HHO58143.1"/>
    <property type="molecule type" value="Genomic_DNA"/>
</dbReference>
<proteinExistence type="predicted"/>
<name>A0A7C5SP74_9DEIN</name>
<gene>
    <name evidence="1" type="ORF">ENJ85_03120</name>
</gene>
<organism evidence="1">
    <name type="scientific">Oceanithermus profundus</name>
    <dbReference type="NCBI Taxonomy" id="187137"/>
    <lineage>
        <taxon>Bacteria</taxon>
        <taxon>Thermotogati</taxon>
        <taxon>Deinococcota</taxon>
        <taxon>Deinococci</taxon>
        <taxon>Thermales</taxon>
        <taxon>Thermaceae</taxon>
        <taxon>Oceanithermus</taxon>
    </lineage>
</organism>
<protein>
    <submittedName>
        <fullName evidence="1">Uncharacterized protein</fullName>
    </submittedName>
</protein>
<dbReference type="AlphaFoldDB" id="A0A7C5SP74"/>
<accession>A0A7C5SP74</accession>
<evidence type="ECO:0000313" key="1">
    <source>
        <dbReference type="EMBL" id="HHO58143.1"/>
    </source>
</evidence>
<reference evidence="1" key="1">
    <citation type="journal article" date="2020" name="mSystems">
        <title>Genome- and Community-Level Interaction Insights into Carbon Utilization and Element Cycling Functions of Hydrothermarchaeota in Hydrothermal Sediment.</title>
        <authorList>
            <person name="Zhou Z."/>
            <person name="Liu Y."/>
            <person name="Xu W."/>
            <person name="Pan J."/>
            <person name="Luo Z.H."/>
            <person name="Li M."/>
        </authorList>
    </citation>
    <scope>NUCLEOTIDE SEQUENCE [LARGE SCALE GENOMIC DNA]</scope>
    <source>
        <strain evidence="1">HyVt-523</strain>
    </source>
</reference>
<comment type="caution">
    <text evidence="1">The sequence shown here is derived from an EMBL/GenBank/DDBJ whole genome shotgun (WGS) entry which is preliminary data.</text>
</comment>
<dbReference type="Proteomes" id="UP000886105">
    <property type="component" value="Unassembled WGS sequence"/>
</dbReference>